<dbReference type="RefSeq" id="WP_184876670.1">
    <property type="nucleotide sequence ID" value="NZ_BOOV01000021.1"/>
</dbReference>
<dbReference type="Proteomes" id="UP000542210">
    <property type="component" value="Unassembled WGS sequence"/>
</dbReference>
<accession>A0A7W7G869</accession>
<proteinExistence type="predicted"/>
<organism evidence="1 2">
    <name type="scientific">Sphaerisporangium siamense</name>
    <dbReference type="NCBI Taxonomy" id="795645"/>
    <lineage>
        <taxon>Bacteria</taxon>
        <taxon>Bacillati</taxon>
        <taxon>Actinomycetota</taxon>
        <taxon>Actinomycetes</taxon>
        <taxon>Streptosporangiales</taxon>
        <taxon>Streptosporangiaceae</taxon>
        <taxon>Sphaerisporangium</taxon>
    </lineage>
</organism>
<reference evidence="1 2" key="1">
    <citation type="submission" date="2020-08" db="EMBL/GenBank/DDBJ databases">
        <title>Sequencing the genomes of 1000 actinobacteria strains.</title>
        <authorList>
            <person name="Klenk H.-P."/>
        </authorList>
    </citation>
    <scope>NUCLEOTIDE SEQUENCE [LARGE SCALE GENOMIC DNA]</scope>
    <source>
        <strain evidence="1 2">DSM 45784</strain>
    </source>
</reference>
<evidence type="ECO:0000313" key="1">
    <source>
        <dbReference type="EMBL" id="MBB4699264.1"/>
    </source>
</evidence>
<sequence length="273" mass="29514">MTTVPTPAEEATTPTPLDLSALKQSLTAGQRNGRSCYRCGSTERPLVPAGKLLDVDVVECDVHRWERDNQASPPLWLTGPCPAWCEEKHRGSDHPDDRKHHGGTLSVPLLTIAFENFGTRDEPRLAPVELLADLMQHHREAEPRVVLGDTSDTFSRYLSLGEAQRFAFDLVELVAAGRTGTDVQTLPAPGGAAGCQPWCAKEHDPGCPELCLAENEPVPVSGSPADAFVGLSHHPDDGTVIDVDSALHLTVDEAEVLVLALLRQIRRAHLKAA</sequence>
<dbReference type="Pfam" id="PF21848">
    <property type="entry name" value="DUF6907"/>
    <property type="match status" value="1"/>
</dbReference>
<dbReference type="EMBL" id="JACHND010000001">
    <property type="protein sequence ID" value="MBB4699264.1"/>
    <property type="molecule type" value="Genomic_DNA"/>
</dbReference>
<evidence type="ECO:0000313" key="2">
    <source>
        <dbReference type="Proteomes" id="UP000542210"/>
    </source>
</evidence>
<comment type="caution">
    <text evidence="1">The sequence shown here is derived from an EMBL/GenBank/DDBJ whole genome shotgun (WGS) entry which is preliminary data.</text>
</comment>
<keyword evidence="2" id="KW-1185">Reference proteome</keyword>
<protein>
    <submittedName>
        <fullName evidence="1">Uncharacterized protein</fullName>
    </submittedName>
</protein>
<name>A0A7W7G869_9ACTN</name>
<dbReference type="InterPro" id="IPR054202">
    <property type="entry name" value="DUF6907"/>
</dbReference>
<dbReference type="AlphaFoldDB" id="A0A7W7G869"/>
<gene>
    <name evidence="1" type="ORF">BJ982_000808</name>
</gene>